<organism evidence="1 2">
    <name type="scientific">Stephania yunnanensis</name>
    <dbReference type="NCBI Taxonomy" id="152371"/>
    <lineage>
        <taxon>Eukaryota</taxon>
        <taxon>Viridiplantae</taxon>
        <taxon>Streptophyta</taxon>
        <taxon>Embryophyta</taxon>
        <taxon>Tracheophyta</taxon>
        <taxon>Spermatophyta</taxon>
        <taxon>Magnoliopsida</taxon>
        <taxon>Ranunculales</taxon>
        <taxon>Menispermaceae</taxon>
        <taxon>Menispermoideae</taxon>
        <taxon>Cissampelideae</taxon>
        <taxon>Stephania</taxon>
    </lineage>
</organism>
<dbReference type="AlphaFoldDB" id="A0AAP0EGD0"/>
<proteinExistence type="predicted"/>
<dbReference type="EMBL" id="JBBNAF010000012">
    <property type="protein sequence ID" value="KAK9092951.1"/>
    <property type="molecule type" value="Genomic_DNA"/>
</dbReference>
<evidence type="ECO:0000313" key="2">
    <source>
        <dbReference type="Proteomes" id="UP001420932"/>
    </source>
</evidence>
<protein>
    <submittedName>
        <fullName evidence="1">Uncharacterized protein</fullName>
    </submittedName>
</protein>
<evidence type="ECO:0000313" key="1">
    <source>
        <dbReference type="EMBL" id="KAK9092951.1"/>
    </source>
</evidence>
<sequence>MLPNRLYYFVLSPFLGSSLSLRLSLFCLRNAQVPQRSLCSRTQGEASTSPLCNGNFQLGLATQLIVMFPNLFSEMDEDDAADNELTYG</sequence>
<keyword evidence="2" id="KW-1185">Reference proteome</keyword>
<name>A0AAP0EGD0_9MAGN</name>
<comment type="caution">
    <text evidence="1">The sequence shown here is derived from an EMBL/GenBank/DDBJ whole genome shotgun (WGS) entry which is preliminary data.</text>
</comment>
<reference evidence="1 2" key="1">
    <citation type="submission" date="2024-01" db="EMBL/GenBank/DDBJ databases">
        <title>Genome assemblies of Stephania.</title>
        <authorList>
            <person name="Yang L."/>
        </authorList>
    </citation>
    <scope>NUCLEOTIDE SEQUENCE [LARGE SCALE GENOMIC DNA]</scope>
    <source>
        <strain evidence="1">YNDBR</strain>
        <tissue evidence="1">Leaf</tissue>
    </source>
</reference>
<gene>
    <name evidence="1" type="ORF">Syun_027862</name>
</gene>
<dbReference type="Proteomes" id="UP001420932">
    <property type="component" value="Unassembled WGS sequence"/>
</dbReference>
<accession>A0AAP0EGD0</accession>